<evidence type="ECO:0000313" key="6">
    <source>
        <dbReference type="EMBL" id="HIX00428.1"/>
    </source>
</evidence>
<feature type="domain" description="HTH lysR-type" evidence="5">
    <location>
        <begin position="1"/>
        <end position="59"/>
    </location>
</feature>
<dbReference type="InterPro" id="IPR000847">
    <property type="entry name" value="LysR_HTH_N"/>
</dbReference>
<evidence type="ECO:0000313" key="7">
    <source>
        <dbReference type="Proteomes" id="UP000824151"/>
    </source>
</evidence>
<dbReference type="Proteomes" id="UP000824151">
    <property type="component" value="Unassembled WGS sequence"/>
</dbReference>
<organism evidence="6 7">
    <name type="scientific">Candidatus Nesterenkonia stercoripullorum</name>
    <dbReference type="NCBI Taxonomy" id="2838701"/>
    <lineage>
        <taxon>Bacteria</taxon>
        <taxon>Bacillati</taxon>
        <taxon>Actinomycetota</taxon>
        <taxon>Actinomycetes</taxon>
        <taxon>Micrococcales</taxon>
        <taxon>Micrococcaceae</taxon>
        <taxon>Nesterenkonia</taxon>
    </lineage>
</organism>
<evidence type="ECO:0000256" key="4">
    <source>
        <dbReference type="ARBA" id="ARBA00023163"/>
    </source>
</evidence>
<dbReference type="InterPro" id="IPR036388">
    <property type="entry name" value="WH-like_DNA-bd_sf"/>
</dbReference>
<keyword evidence="3" id="KW-0238">DNA-binding</keyword>
<comment type="similarity">
    <text evidence="1">Belongs to the LysR transcriptional regulatory family.</text>
</comment>
<evidence type="ECO:0000256" key="1">
    <source>
        <dbReference type="ARBA" id="ARBA00009437"/>
    </source>
</evidence>
<reference evidence="6" key="1">
    <citation type="journal article" date="2021" name="PeerJ">
        <title>Extensive microbial diversity within the chicken gut microbiome revealed by metagenomics and culture.</title>
        <authorList>
            <person name="Gilroy R."/>
            <person name="Ravi A."/>
            <person name="Getino M."/>
            <person name="Pursley I."/>
            <person name="Horton D.L."/>
            <person name="Alikhan N.F."/>
            <person name="Baker D."/>
            <person name="Gharbi K."/>
            <person name="Hall N."/>
            <person name="Watson M."/>
            <person name="Adriaenssens E.M."/>
            <person name="Foster-Nyarko E."/>
            <person name="Jarju S."/>
            <person name="Secka A."/>
            <person name="Antonio M."/>
            <person name="Oren A."/>
            <person name="Chaudhuri R.R."/>
            <person name="La Ragione R."/>
            <person name="Hildebrand F."/>
            <person name="Pallen M.J."/>
        </authorList>
    </citation>
    <scope>NUCLEOTIDE SEQUENCE</scope>
    <source>
        <strain evidence="6">ChiHejej3B27-3195</strain>
    </source>
</reference>
<comment type="caution">
    <text evidence="6">The sequence shown here is derived from an EMBL/GenBank/DDBJ whole genome shotgun (WGS) entry which is preliminary data.</text>
</comment>
<dbReference type="EMBL" id="DXGD01000361">
    <property type="protein sequence ID" value="HIX00428.1"/>
    <property type="molecule type" value="Genomic_DNA"/>
</dbReference>
<dbReference type="Pfam" id="PF00126">
    <property type="entry name" value="HTH_1"/>
    <property type="match status" value="1"/>
</dbReference>
<dbReference type="InterPro" id="IPR036390">
    <property type="entry name" value="WH_DNA-bd_sf"/>
</dbReference>
<dbReference type="GO" id="GO:0000976">
    <property type="term" value="F:transcription cis-regulatory region binding"/>
    <property type="evidence" value="ECO:0007669"/>
    <property type="project" value="TreeGrafter"/>
</dbReference>
<reference evidence="6" key="2">
    <citation type="submission" date="2021-04" db="EMBL/GenBank/DDBJ databases">
        <authorList>
            <person name="Gilroy R."/>
        </authorList>
    </citation>
    <scope>NUCLEOTIDE SEQUENCE</scope>
    <source>
        <strain evidence="6">ChiHejej3B27-3195</strain>
    </source>
</reference>
<dbReference type="PANTHER" id="PTHR30126:SF40">
    <property type="entry name" value="HTH-TYPE TRANSCRIPTIONAL REGULATOR GLTR"/>
    <property type="match status" value="1"/>
</dbReference>
<evidence type="ECO:0000256" key="3">
    <source>
        <dbReference type="ARBA" id="ARBA00023125"/>
    </source>
</evidence>
<evidence type="ECO:0000256" key="2">
    <source>
        <dbReference type="ARBA" id="ARBA00023015"/>
    </source>
</evidence>
<keyword evidence="2" id="KW-0805">Transcription regulation</keyword>
<evidence type="ECO:0000259" key="5">
    <source>
        <dbReference type="PROSITE" id="PS50931"/>
    </source>
</evidence>
<gene>
    <name evidence="6" type="ORF">H9871_09830</name>
</gene>
<dbReference type="GO" id="GO:0003700">
    <property type="term" value="F:DNA-binding transcription factor activity"/>
    <property type="evidence" value="ECO:0007669"/>
    <property type="project" value="InterPro"/>
</dbReference>
<protein>
    <submittedName>
        <fullName evidence="6">LysR family transcriptional regulator</fullName>
    </submittedName>
</protein>
<name>A0A9D2A7U2_9MICC</name>
<dbReference type="PROSITE" id="PS50931">
    <property type="entry name" value="HTH_LYSR"/>
    <property type="match status" value="1"/>
</dbReference>
<dbReference type="Gene3D" id="1.10.10.10">
    <property type="entry name" value="Winged helix-like DNA-binding domain superfamily/Winged helix DNA-binding domain"/>
    <property type="match status" value="1"/>
</dbReference>
<accession>A0A9D2A7U2</accession>
<keyword evidence="4" id="KW-0804">Transcription</keyword>
<proteinExistence type="inferred from homology"/>
<sequence length="295" mass="31244">MDTLAACRAFVSVSDVGSFTIGAAAAQIPQSVASRRVAALEQELGGRLLDRTGRRATLTPFGIRLLPRARRLVELSEDLTRDAVRARRAPVRVAMPAVCPSADLARLGAAGRKSGVVLQMVPAEPAERVELLRVRDVEVSIQHAAPAESLWSVPLGLAAGRETGGQPVLIESLRPGRGSPAGSGTQIWVQPEDDVPFVRDRLIRRRDAAGLAVSQVQISTSLVDAVTEVLSSSGLLLCSARQARHLGLHWRPIGDIDLARAYGCRGVVGSDAQNLAESLRDSIGWVLGAEAEAPA</sequence>
<dbReference type="SUPFAM" id="SSF46785">
    <property type="entry name" value="Winged helix' DNA-binding domain"/>
    <property type="match status" value="1"/>
</dbReference>
<dbReference type="AlphaFoldDB" id="A0A9D2A7U2"/>
<dbReference type="PANTHER" id="PTHR30126">
    <property type="entry name" value="HTH-TYPE TRANSCRIPTIONAL REGULATOR"/>
    <property type="match status" value="1"/>
</dbReference>